<evidence type="ECO:0000256" key="1">
    <source>
        <dbReference type="ARBA" id="ARBA00022574"/>
    </source>
</evidence>
<dbReference type="Pfam" id="PF00400">
    <property type="entry name" value="WD40"/>
    <property type="match status" value="5"/>
</dbReference>
<dbReference type="InterPro" id="IPR050865">
    <property type="entry name" value="BEACH_Domain"/>
</dbReference>
<dbReference type="FunFam" id="1.10.1540.10:FF:000001">
    <property type="entry name" value="neurobeachin isoform X1"/>
    <property type="match status" value="1"/>
</dbReference>
<reference evidence="8" key="1">
    <citation type="submission" date="2025-08" db="UniProtKB">
        <authorList>
            <consortium name="RefSeq"/>
        </authorList>
    </citation>
    <scope>IDENTIFICATION</scope>
    <source>
        <tissue evidence="8">Sperm</tissue>
    </source>
</reference>
<dbReference type="PROSITE" id="PS50197">
    <property type="entry name" value="BEACH"/>
    <property type="match status" value="1"/>
</dbReference>
<dbReference type="SUPFAM" id="SSF50729">
    <property type="entry name" value="PH domain-like"/>
    <property type="match status" value="1"/>
</dbReference>
<evidence type="ECO:0000259" key="5">
    <source>
        <dbReference type="PROSITE" id="PS50197"/>
    </source>
</evidence>
<dbReference type="PANTHER" id="PTHR13743:SF123">
    <property type="entry name" value="PROTEIN FAN"/>
    <property type="match status" value="1"/>
</dbReference>
<dbReference type="KEGG" id="pmrn:116952045"/>
<feature type="repeat" description="WD" evidence="3">
    <location>
        <begin position="884"/>
        <end position="918"/>
    </location>
</feature>
<organism evidence="7 8">
    <name type="scientific">Petromyzon marinus</name>
    <name type="common">Sea lamprey</name>
    <dbReference type="NCBI Taxonomy" id="7757"/>
    <lineage>
        <taxon>Eukaryota</taxon>
        <taxon>Metazoa</taxon>
        <taxon>Chordata</taxon>
        <taxon>Craniata</taxon>
        <taxon>Vertebrata</taxon>
        <taxon>Cyclostomata</taxon>
        <taxon>Hyperoartia</taxon>
        <taxon>Petromyzontiformes</taxon>
        <taxon>Petromyzontidae</taxon>
        <taxon>Petromyzon</taxon>
    </lineage>
</organism>
<evidence type="ECO:0000256" key="2">
    <source>
        <dbReference type="ARBA" id="ARBA00022737"/>
    </source>
</evidence>
<dbReference type="Proteomes" id="UP001318040">
    <property type="component" value="Chromosome 45"/>
</dbReference>
<dbReference type="InterPro" id="IPR000409">
    <property type="entry name" value="BEACH_dom"/>
</dbReference>
<feature type="domain" description="BEACH" evidence="5">
    <location>
        <begin position="279"/>
        <end position="565"/>
    </location>
</feature>
<name>A0AAJ7XA68_PETMA</name>
<dbReference type="InterPro" id="IPR036372">
    <property type="entry name" value="BEACH_dom_sf"/>
</dbReference>
<evidence type="ECO:0000313" key="7">
    <source>
        <dbReference type="Proteomes" id="UP001318040"/>
    </source>
</evidence>
<keyword evidence="7" id="KW-1185">Reference proteome</keyword>
<feature type="compositionally biased region" description="Low complexity" evidence="4">
    <location>
        <begin position="575"/>
        <end position="584"/>
    </location>
</feature>
<dbReference type="InterPro" id="IPR011993">
    <property type="entry name" value="PH-like_dom_sf"/>
</dbReference>
<dbReference type="CDD" id="cd06071">
    <property type="entry name" value="Beach"/>
    <property type="match status" value="1"/>
</dbReference>
<dbReference type="InterPro" id="IPR001680">
    <property type="entry name" value="WD40_rpt"/>
</dbReference>
<dbReference type="PROSITE" id="PS00678">
    <property type="entry name" value="WD_REPEATS_1"/>
    <property type="match status" value="1"/>
</dbReference>
<keyword evidence="2" id="KW-0677">Repeat</keyword>
<protein>
    <submittedName>
        <fullName evidence="8">Protein FAN isoform X1</fullName>
    </submittedName>
</protein>
<feature type="region of interest" description="Disordered" evidence="4">
    <location>
        <begin position="566"/>
        <end position="586"/>
    </location>
</feature>
<accession>A0AAJ7XA68</accession>
<dbReference type="Pfam" id="PF02138">
    <property type="entry name" value="Beach"/>
    <property type="match status" value="1"/>
</dbReference>
<dbReference type="InterPro" id="IPR036322">
    <property type="entry name" value="WD40_repeat_dom_sf"/>
</dbReference>
<evidence type="ECO:0000256" key="4">
    <source>
        <dbReference type="SAM" id="MobiDB-lite"/>
    </source>
</evidence>
<dbReference type="PROSITE" id="PS50082">
    <property type="entry name" value="WD_REPEATS_2"/>
    <property type="match status" value="4"/>
</dbReference>
<dbReference type="SUPFAM" id="SSF50978">
    <property type="entry name" value="WD40 repeat-like"/>
    <property type="match status" value="1"/>
</dbReference>
<feature type="repeat" description="WD" evidence="3">
    <location>
        <begin position="761"/>
        <end position="802"/>
    </location>
</feature>
<dbReference type="Pfam" id="PF25400">
    <property type="entry name" value="PH_FAN"/>
    <property type="match status" value="1"/>
</dbReference>
<dbReference type="CTD" id="8439"/>
<sequence length="918" mass="104034">MAFVTKKPGQKERFSLLMLDLGEFYFEHHSAFYTSKEDGRKVKGSFKICSKSLVFEPESIKEPIVKFSIKDCTKIEEIGFVNTLNPFDEPKGSGCGLVCKQVLEIKKGNEIAPYTSSRGSQEYEFYFEHGDPEDILHTIHQLHRASQLEKLGDQAAMITAILQSRLARASFNKTRLDFADETACVERAAEMVTALVTNPGHVCVTEYHLFFQPLNSFPDPVLKIKLKEIRRIFKRRHGLRPVGLEVFCTEKDFCSDIYLKFYHSKDRDEVYFYIASQLDNHIVEHTAESFMMQWQRGLISNYDYLLHLNNLADRSCNDLSQYPVFPWVLSDYSSQELDLNNPEFYRDLSKPIGALNPERLERLLERFRDMPMEPKFLYGSHYSSPGYVLFYLVRVAPEHMLCLQNGKFDNADRMFNSIADTWRNCLEGVTDFKELIPEFYGTDTSFLRNVHNLDLGVRQGGRRSNNVELPPWAKDAADFLAKQREALESAHVSEYLHQWIDLVFGYKQQGSEAIAAHNLFHPLTYEGGIDIEGVRDATDKIAVLTQILEFGQTPLQLFKTPHPQRLAPRYHSHSTRSPSTPSSRGVPWTTVDQAADANPEDSCFEDLTEDSKTLIWSNLGEMKISSRHKFHKDPVSAICATSDDSAVFTTSQDSTLKMFSKDCMALQRSVTFSFMALSTCTVLPGDSTVICGSWDNNVYFYSIAFGRRHDTLMGHDDAVSRVCWRADVLYTASWDSTVKMWSCRAEDLMSQRRNNCELLVELEHDAGVCCMHVNEANTMLASGAKDGLVTIWDLEAYVVLRQLHAHAGTVNDIAFSPDGRHLLSCGDDGYLKVVDVQTGTVTASCLANTPQRCVRWDGHTALTGSQDGELRVWNGTTLELTNRIPGHNGAVTCLHLDETKGSLISGGEDKQIIFWTLR</sequence>
<feature type="repeat" description="WD" evidence="3">
    <location>
        <begin position="803"/>
        <end position="844"/>
    </location>
</feature>
<dbReference type="SMART" id="SM00320">
    <property type="entry name" value="WD40"/>
    <property type="match status" value="7"/>
</dbReference>
<dbReference type="PANTHER" id="PTHR13743">
    <property type="entry name" value="BEIGE/BEACH-RELATED"/>
    <property type="match status" value="1"/>
</dbReference>
<dbReference type="InterPro" id="IPR057496">
    <property type="entry name" value="FAN-like_PH"/>
</dbReference>
<gene>
    <name evidence="8" type="primary">NSMAF</name>
</gene>
<feature type="domain" description="BEACH-type PH" evidence="6">
    <location>
        <begin position="178"/>
        <end position="275"/>
    </location>
</feature>
<dbReference type="AlphaFoldDB" id="A0AAJ7XA68"/>
<dbReference type="SMART" id="SM01026">
    <property type="entry name" value="Beach"/>
    <property type="match status" value="1"/>
</dbReference>
<dbReference type="InterPro" id="IPR019775">
    <property type="entry name" value="WD40_repeat_CS"/>
</dbReference>
<dbReference type="Gene3D" id="2.30.29.30">
    <property type="entry name" value="Pleckstrin-homology domain (PH domain)/Phosphotyrosine-binding domain (PTB)"/>
    <property type="match status" value="1"/>
</dbReference>
<evidence type="ECO:0000256" key="3">
    <source>
        <dbReference type="PROSITE-ProRule" id="PRU00221"/>
    </source>
</evidence>
<dbReference type="Pfam" id="PF02893">
    <property type="entry name" value="GRAM"/>
    <property type="match status" value="1"/>
</dbReference>
<dbReference type="InterPro" id="IPR023362">
    <property type="entry name" value="PH-BEACH_dom"/>
</dbReference>
<feature type="repeat" description="WD" evidence="3">
    <location>
        <begin position="712"/>
        <end position="751"/>
    </location>
</feature>
<evidence type="ECO:0000313" key="8">
    <source>
        <dbReference type="RefSeq" id="XP_032826941.1"/>
    </source>
</evidence>
<dbReference type="SUPFAM" id="SSF81837">
    <property type="entry name" value="BEACH domain"/>
    <property type="match status" value="1"/>
</dbReference>
<keyword evidence="1 3" id="KW-0853">WD repeat</keyword>
<dbReference type="PROSITE" id="PS51783">
    <property type="entry name" value="PH_BEACH"/>
    <property type="match status" value="1"/>
</dbReference>
<dbReference type="PROSITE" id="PS50294">
    <property type="entry name" value="WD_REPEATS_REGION"/>
    <property type="match status" value="4"/>
</dbReference>
<dbReference type="InterPro" id="IPR004182">
    <property type="entry name" value="GRAM"/>
</dbReference>
<dbReference type="InterPro" id="IPR015943">
    <property type="entry name" value="WD40/YVTN_repeat-like_dom_sf"/>
</dbReference>
<dbReference type="Gene3D" id="1.10.1540.10">
    <property type="entry name" value="BEACH domain"/>
    <property type="match status" value="1"/>
</dbReference>
<dbReference type="Gene3D" id="2.130.10.10">
    <property type="entry name" value="YVTN repeat-like/Quinoprotein amine dehydrogenase"/>
    <property type="match status" value="3"/>
</dbReference>
<evidence type="ECO:0000259" key="6">
    <source>
        <dbReference type="PROSITE" id="PS51783"/>
    </source>
</evidence>
<proteinExistence type="predicted"/>
<dbReference type="RefSeq" id="XP_032826941.1">
    <property type="nucleotide sequence ID" value="XM_032971050.1"/>
</dbReference>
<dbReference type="CDD" id="cd00200">
    <property type="entry name" value="WD40"/>
    <property type="match status" value="1"/>
</dbReference>